<dbReference type="GO" id="GO:0016020">
    <property type="term" value="C:membrane"/>
    <property type="evidence" value="ECO:0007669"/>
    <property type="project" value="UniProtKB-SubCell"/>
</dbReference>
<organism evidence="8 9">
    <name type="scientific">Rubellicoccus peritrichatus</name>
    <dbReference type="NCBI Taxonomy" id="3080537"/>
    <lineage>
        <taxon>Bacteria</taxon>
        <taxon>Pseudomonadati</taxon>
        <taxon>Verrucomicrobiota</taxon>
        <taxon>Opitutia</taxon>
        <taxon>Puniceicoccales</taxon>
        <taxon>Cerasicoccaceae</taxon>
        <taxon>Rubellicoccus</taxon>
    </lineage>
</organism>
<dbReference type="KEGG" id="puo:RZN69_10205"/>
<dbReference type="PANTHER" id="PTHR31566">
    <property type="entry name" value="CYTOCHROME C BIOGENESIS PROTEIN CCS1, CHLOROPLASTIC"/>
    <property type="match status" value="1"/>
</dbReference>
<feature type="transmembrane region" description="Helical" evidence="6">
    <location>
        <begin position="100"/>
        <end position="122"/>
    </location>
</feature>
<dbReference type="InterPro" id="IPR007816">
    <property type="entry name" value="ResB-like_domain"/>
</dbReference>
<feature type="domain" description="ResB-like" evidence="7">
    <location>
        <begin position="324"/>
        <end position="391"/>
    </location>
</feature>
<keyword evidence="5 6" id="KW-0472">Membrane</keyword>
<reference evidence="8 9" key="1">
    <citation type="submission" date="2023-10" db="EMBL/GenBank/DDBJ databases">
        <title>Rubellicoccus peritrichatus gen. nov., sp. nov., isolated from an algae of coral reef tank.</title>
        <authorList>
            <person name="Luo J."/>
        </authorList>
    </citation>
    <scope>NUCLEOTIDE SEQUENCE [LARGE SCALE GENOMIC DNA]</scope>
    <source>
        <strain evidence="8 9">CR14</strain>
    </source>
</reference>
<accession>A0AAQ3LCV1</accession>
<evidence type="ECO:0000259" key="7">
    <source>
        <dbReference type="Pfam" id="PF05140"/>
    </source>
</evidence>
<sequence>MNPVFRFFSSLRLTVVLLAFSMVLVFFGTLDQVHWGIHETQKRYFESLYVFWQYPLEWPYGSQLRWFHLPLPGGFLLGGLLVINLACGHFRYFKSSWKKIGIILIHGGVVLLIISGFLISFYQEESQMFLDEGGEPVNFSTDFRNNELVIINREDPTVDRVTSIPQSLLKPGRIIDLPDLPLSIRVEAFSENAGAAIGPNLLKHYEHMQTNPQLPAAQKAEVTSALESLREGDALVLDDEGRVVLNKGDLPLQGFASRMRGVLQEQPLTFEQDKVNIPGAVVTVLSETGPIGSWIVSSGFGENIPAQSFSYDGKNYEIEMRFLQHYYPFWIQLQDFSHDKYPGTEIPVNFSSDIVLKNPTTSEDRKVLIYMNHPLRYAGLTFFQQSFANDDTTSILQIVRNPAWTLPYISVALVGIGMLIHFGISLVNFATKQSKKARGATGTTATT</sequence>
<comment type="subcellular location">
    <subcellularLocation>
        <location evidence="1">Membrane</location>
        <topology evidence="1">Multi-pass membrane protein</topology>
    </subcellularLocation>
</comment>
<feature type="transmembrane region" description="Helical" evidence="6">
    <location>
        <begin position="406"/>
        <end position="429"/>
    </location>
</feature>
<evidence type="ECO:0000313" key="9">
    <source>
        <dbReference type="Proteomes" id="UP001304300"/>
    </source>
</evidence>
<dbReference type="GO" id="GO:0017004">
    <property type="term" value="P:cytochrome complex assembly"/>
    <property type="evidence" value="ECO:0007669"/>
    <property type="project" value="UniProtKB-KW"/>
</dbReference>
<gene>
    <name evidence="8" type="ORF">RZN69_10205</name>
</gene>
<protein>
    <submittedName>
        <fullName evidence="8">Cytochrome c biogenesis protein ResB</fullName>
    </submittedName>
</protein>
<evidence type="ECO:0000256" key="6">
    <source>
        <dbReference type="SAM" id="Phobius"/>
    </source>
</evidence>
<evidence type="ECO:0000313" key="8">
    <source>
        <dbReference type="EMBL" id="WOO43461.1"/>
    </source>
</evidence>
<proteinExistence type="predicted"/>
<keyword evidence="3" id="KW-0201">Cytochrome c-type biogenesis</keyword>
<evidence type="ECO:0000256" key="4">
    <source>
        <dbReference type="ARBA" id="ARBA00022989"/>
    </source>
</evidence>
<evidence type="ECO:0000256" key="2">
    <source>
        <dbReference type="ARBA" id="ARBA00022692"/>
    </source>
</evidence>
<keyword evidence="4 6" id="KW-1133">Transmembrane helix</keyword>
<keyword evidence="9" id="KW-1185">Reference proteome</keyword>
<feature type="transmembrane region" description="Helical" evidence="6">
    <location>
        <begin position="12"/>
        <end position="30"/>
    </location>
</feature>
<dbReference type="Proteomes" id="UP001304300">
    <property type="component" value="Chromosome"/>
</dbReference>
<evidence type="ECO:0000256" key="5">
    <source>
        <dbReference type="ARBA" id="ARBA00023136"/>
    </source>
</evidence>
<keyword evidence="2 6" id="KW-0812">Transmembrane</keyword>
<feature type="transmembrane region" description="Helical" evidence="6">
    <location>
        <begin position="66"/>
        <end position="88"/>
    </location>
</feature>
<dbReference type="InterPro" id="IPR023494">
    <property type="entry name" value="Cyt_c_bgen_Ccs1/CcsB/ResB"/>
</dbReference>
<dbReference type="Pfam" id="PF05140">
    <property type="entry name" value="ResB"/>
    <property type="match status" value="1"/>
</dbReference>
<dbReference type="EMBL" id="CP136920">
    <property type="protein sequence ID" value="WOO43461.1"/>
    <property type="molecule type" value="Genomic_DNA"/>
</dbReference>
<dbReference type="AlphaFoldDB" id="A0AAQ3LCV1"/>
<dbReference type="RefSeq" id="WP_317836017.1">
    <property type="nucleotide sequence ID" value="NZ_CP136920.1"/>
</dbReference>
<evidence type="ECO:0000256" key="3">
    <source>
        <dbReference type="ARBA" id="ARBA00022748"/>
    </source>
</evidence>
<evidence type="ECO:0000256" key="1">
    <source>
        <dbReference type="ARBA" id="ARBA00004141"/>
    </source>
</evidence>
<name>A0AAQ3LCV1_9BACT</name>